<dbReference type="OrthoDB" id="9805514at2"/>
<name>A0A1S1PSR1_9ACTN</name>
<dbReference type="InterPro" id="IPR032823">
    <property type="entry name" value="BCA_ABC_TP_C"/>
</dbReference>
<dbReference type="PROSITE" id="PS50893">
    <property type="entry name" value="ABC_TRANSPORTER_2"/>
    <property type="match status" value="1"/>
</dbReference>
<feature type="domain" description="ABC transporter" evidence="4">
    <location>
        <begin position="19"/>
        <end position="270"/>
    </location>
</feature>
<evidence type="ECO:0000256" key="3">
    <source>
        <dbReference type="ARBA" id="ARBA00022840"/>
    </source>
</evidence>
<keyword evidence="3 5" id="KW-0067">ATP-binding</keyword>
<evidence type="ECO:0000256" key="1">
    <source>
        <dbReference type="ARBA" id="ARBA00022448"/>
    </source>
</evidence>
<dbReference type="Proteomes" id="UP000179769">
    <property type="component" value="Unassembled WGS sequence"/>
</dbReference>
<dbReference type="SMART" id="SM00382">
    <property type="entry name" value="AAA"/>
    <property type="match status" value="1"/>
</dbReference>
<dbReference type="InterPro" id="IPR003439">
    <property type="entry name" value="ABC_transporter-like_ATP-bd"/>
</dbReference>
<dbReference type="SUPFAM" id="SSF52540">
    <property type="entry name" value="P-loop containing nucleoside triphosphate hydrolases"/>
    <property type="match status" value="1"/>
</dbReference>
<dbReference type="GO" id="GO:1903806">
    <property type="term" value="P:L-isoleucine import across plasma membrane"/>
    <property type="evidence" value="ECO:0007669"/>
    <property type="project" value="TreeGrafter"/>
</dbReference>
<dbReference type="GO" id="GO:0005524">
    <property type="term" value="F:ATP binding"/>
    <property type="evidence" value="ECO:0007669"/>
    <property type="project" value="UniProtKB-KW"/>
</dbReference>
<dbReference type="GO" id="GO:0015808">
    <property type="term" value="P:L-alanine transport"/>
    <property type="evidence" value="ECO:0007669"/>
    <property type="project" value="TreeGrafter"/>
</dbReference>
<dbReference type="PROSITE" id="PS00211">
    <property type="entry name" value="ABC_TRANSPORTER_1"/>
    <property type="match status" value="1"/>
</dbReference>
<reference evidence="6" key="1">
    <citation type="submission" date="2016-07" db="EMBL/GenBank/DDBJ databases">
        <title>Frankia sp. NRRL B-16219 Genome sequencing.</title>
        <authorList>
            <person name="Ghodhbane-Gtari F."/>
            <person name="Swanson E."/>
            <person name="Gueddou A."/>
            <person name="Louati M."/>
            <person name="Nouioui I."/>
            <person name="Hezbri K."/>
            <person name="Abebe-Akele F."/>
            <person name="Simpson S."/>
            <person name="Morris K."/>
            <person name="Thomas K."/>
            <person name="Gtari M."/>
            <person name="Tisa L.S."/>
        </authorList>
    </citation>
    <scope>NUCLEOTIDE SEQUENCE [LARGE SCALE GENOMIC DNA]</scope>
    <source>
        <strain evidence="6">NRRL B-16219</strain>
    </source>
</reference>
<evidence type="ECO:0000313" key="6">
    <source>
        <dbReference type="Proteomes" id="UP000179769"/>
    </source>
</evidence>
<dbReference type="FunFam" id="3.40.50.300:FF:000421">
    <property type="entry name" value="Branched-chain amino acid ABC transporter ATP-binding protein"/>
    <property type="match status" value="1"/>
</dbReference>
<dbReference type="Pfam" id="PF00005">
    <property type="entry name" value="ABC_tran"/>
    <property type="match status" value="1"/>
</dbReference>
<dbReference type="RefSeq" id="WP_071065536.1">
    <property type="nucleotide sequence ID" value="NZ_MAXA01000235.1"/>
</dbReference>
<dbReference type="GO" id="GO:1903805">
    <property type="term" value="P:L-valine import across plasma membrane"/>
    <property type="evidence" value="ECO:0007669"/>
    <property type="project" value="TreeGrafter"/>
</dbReference>
<dbReference type="Pfam" id="PF12399">
    <property type="entry name" value="BCA_ABC_TP_C"/>
    <property type="match status" value="1"/>
</dbReference>
<dbReference type="CDD" id="cd03219">
    <property type="entry name" value="ABC_Mj1267_LivG_branched"/>
    <property type="match status" value="1"/>
</dbReference>
<keyword evidence="1" id="KW-0813">Transport</keyword>
<dbReference type="AlphaFoldDB" id="A0A1S1PSR1"/>
<evidence type="ECO:0000259" key="4">
    <source>
        <dbReference type="PROSITE" id="PS50893"/>
    </source>
</evidence>
<dbReference type="Gene3D" id="3.40.50.300">
    <property type="entry name" value="P-loop containing nucleotide triphosphate hydrolases"/>
    <property type="match status" value="1"/>
</dbReference>
<keyword evidence="6" id="KW-1185">Reference proteome</keyword>
<dbReference type="GO" id="GO:0005304">
    <property type="term" value="F:L-valine transmembrane transporter activity"/>
    <property type="evidence" value="ECO:0007669"/>
    <property type="project" value="TreeGrafter"/>
</dbReference>
<proteinExistence type="predicted"/>
<dbReference type="GO" id="GO:0016887">
    <property type="term" value="F:ATP hydrolysis activity"/>
    <property type="evidence" value="ECO:0007669"/>
    <property type="project" value="InterPro"/>
</dbReference>
<dbReference type="EMBL" id="MAXA01000235">
    <property type="protein sequence ID" value="OHV24356.1"/>
    <property type="molecule type" value="Genomic_DNA"/>
</dbReference>
<dbReference type="PANTHER" id="PTHR45772:SF7">
    <property type="entry name" value="AMINO ACID ABC TRANSPORTER ATP-BINDING PROTEIN"/>
    <property type="match status" value="1"/>
</dbReference>
<comment type="caution">
    <text evidence="5">The sequence shown here is derived from an EMBL/GenBank/DDBJ whole genome shotgun (WGS) entry which is preliminary data.</text>
</comment>
<sequence>MTGRPIPGPRPSTTLGPVLDVRDVTLRFGGLTSLDGVSLRQDRGSVLAVIGPNGAGKTSLFNCLTGAYRPQRGSARFWPADDGVELVGRSPHRVARLGVARTFQNIRLFPEMSAVENVQVGVEVRARPGALRGLLPTRAVRREERETLDRCHELLDFVGLGHRAERPAAALAYGEQRRLEIARALGTSPSLLLLDEPAAGATAAERTDLVTLIHAIAGRGISVLLIEHDIRLVAAVARAIVVLNFGRVIAAGRPDEVRADPAVVEAYLGEPDERRDGP</sequence>
<dbReference type="GO" id="GO:0015188">
    <property type="term" value="F:L-isoleucine transmembrane transporter activity"/>
    <property type="evidence" value="ECO:0007669"/>
    <property type="project" value="TreeGrafter"/>
</dbReference>
<dbReference type="InterPro" id="IPR051120">
    <property type="entry name" value="ABC_AA/LPS_Transport"/>
</dbReference>
<gene>
    <name evidence="5" type="ORF">BBK14_05715</name>
</gene>
<dbReference type="GO" id="GO:0015192">
    <property type="term" value="F:L-phenylalanine transmembrane transporter activity"/>
    <property type="evidence" value="ECO:0007669"/>
    <property type="project" value="TreeGrafter"/>
</dbReference>
<organism evidence="5 6">
    <name type="scientific">Parafrankia soli</name>
    <dbReference type="NCBI Taxonomy" id="2599596"/>
    <lineage>
        <taxon>Bacteria</taxon>
        <taxon>Bacillati</taxon>
        <taxon>Actinomycetota</taxon>
        <taxon>Actinomycetes</taxon>
        <taxon>Frankiales</taxon>
        <taxon>Frankiaceae</taxon>
        <taxon>Parafrankia</taxon>
    </lineage>
</organism>
<evidence type="ECO:0000256" key="2">
    <source>
        <dbReference type="ARBA" id="ARBA00022741"/>
    </source>
</evidence>
<dbReference type="InterPro" id="IPR017871">
    <property type="entry name" value="ABC_transporter-like_CS"/>
</dbReference>
<dbReference type="InterPro" id="IPR003593">
    <property type="entry name" value="AAA+_ATPase"/>
</dbReference>
<dbReference type="GO" id="GO:0042941">
    <property type="term" value="P:D-alanine transmembrane transport"/>
    <property type="evidence" value="ECO:0007669"/>
    <property type="project" value="TreeGrafter"/>
</dbReference>
<evidence type="ECO:0000313" key="5">
    <source>
        <dbReference type="EMBL" id="OHV24356.1"/>
    </source>
</evidence>
<protein>
    <submittedName>
        <fullName evidence="5">ABC transporter ATP-binding protein</fullName>
    </submittedName>
</protein>
<dbReference type="GO" id="GO:0005886">
    <property type="term" value="C:plasma membrane"/>
    <property type="evidence" value="ECO:0007669"/>
    <property type="project" value="TreeGrafter"/>
</dbReference>
<dbReference type="PANTHER" id="PTHR45772">
    <property type="entry name" value="CONSERVED COMPONENT OF ABC TRANSPORTER FOR NATURAL AMINO ACIDS-RELATED"/>
    <property type="match status" value="1"/>
</dbReference>
<accession>A0A1S1PSR1</accession>
<dbReference type="InterPro" id="IPR027417">
    <property type="entry name" value="P-loop_NTPase"/>
</dbReference>
<keyword evidence="2" id="KW-0547">Nucleotide-binding</keyword>